<proteinExistence type="predicted"/>
<dbReference type="InterPro" id="IPR000835">
    <property type="entry name" value="HTH_MarR-typ"/>
</dbReference>
<evidence type="ECO:0000313" key="2">
    <source>
        <dbReference type="EMBL" id="CCK75296.1"/>
    </source>
</evidence>
<protein>
    <submittedName>
        <fullName evidence="2">Transcriptional regulator</fullName>
    </submittedName>
</protein>
<dbReference type="OrthoDB" id="7062220at2"/>
<keyword evidence="3" id="KW-1185">Reference proteome</keyword>
<dbReference type="Pfam" id="PF12802">
    <property type="entry name" value="MarR_2"/>
    <property type="match status" value="1"/>
</dbReference>
<reference evidence="2 3" key="1">
    <citation type="journal article" date="2013" name="Nat. Commun.">
        <title>Genome sequence and functional genomic analysis of the oil-degrading bacterium Oleispira antarctica.</title>
        <authorList>
            <person name="Kube M."/>
            <person name="Chernikova T.N."/>
            <person name="Al-Ramahi Y."/>
            <person name="Beloqui A."/>
            <person name="Lopez-Cortez N."/>
            <person name="Guazzaroni M.E."/>
            <person name="Heipieper H.J."/>
            <person name="Klages S."/>
            <person name="Kotsyurbenko O.R."/>
            <person name="Langer I."/>
            <person name="Nechitaylo T.Y."/>
            <person name="Lunsdorf H."/>
            <person name="Fernandez M."/>
            <person name="Juarez S."/>
            <person name="Ciordia S."/>
            <person name="Singer A."/>
            <person name="Kagan O."/>
            <person name="Egorova O."/>
            <person name="Petit P.A."/>
            <person name="Stogios P."/>
            <person name="Kim Y."/>
            <person name="Tchigvintsev A."/>
            <person name="Flick R."/>
            <person name="Denaro R."/>
            <person name="Genovese M."/>
            <person name="Albar J.P."/>
            <person name="Reva O.N."/>
            <person name="Martinez-Gomariz M."/>
            <person name="Tran H."/>
            <person name="Ferrer M."/>
            <person name="Savchenko A."/>
            <person name="Yakunin A.F."/>
            <person name="Yakimov M.M."/>
            <person name="Golyshina O.V."/>
            <person name="Reinhardt R."/>
            <person name="Golyshin P.N."/>
        </authorList>
    </citation>
    <scope>NUCLEOTIDE SEQUENCE [LARGE SCALE GENOMIC DNA]</scope>
</reference>
<dbReference type="KEGG" id="oai:OLEAN_C11200"/>
<dbReference type="InterPro" id="IPR036390">
    <property type="entry name" value="WH_DNA-bd_sf"/>
</dbReference>
<dbReference type="GO" id="GO:0003700">
    <property type="term" value="F:DNA-binding transcription factor activity"/>
    <property type="evidence" value="ECO:0007669"/>
    <property type="project" value="InterPro"/>
</dbReference>
<sequence>MNIPDLSKNLKSLLFKRYEWYEEELLISLKNQGGVSLTTAQARALAVLNGKSSSISALARSLNISRQAAHKTVVRLTELDWIKLEESDKGNEKIIHFTEQGQQKRIIIKEHMIRIENDIAQSIGQDRYAALVEILNEDWST</sequence>
<feature type="domain" description="HTH marR-type" evidence="1">
    <location>
        <begin position="37"/>
        <end position="89"/>
    </location>
</feature>
<dbReference type="HOGENOM" id="CLU_083287_7_2_6"/>
<dbReference type="Proteomes" id="UP000032749">
    <property type="component" value="Chromosome"/>
</dbReference>
<dbReference type="InterPro" id="IPR036388">
    <property type="entry name" value="WH-like_DNA-bd_sf"/>
</dbReference>
<dbReference type="AlphaFoldDB" id="R4YKX3"/>
<dbReference type="EMBL" id="FO203512">
    <property type="protein sequence ID" value="CCK75296.1"/>
    <property type="molecule type" value="Genomic_DNA"/>
</dbReference>
<evidence type="ECO:0000313" key="3">
    <source>
        <dbReference type="Proteomes" id="UP000032749"/>
    </source>
</evidence>
<accession>R4YKX3</accession>
<gene>
    <name evidence="2" type="ORF">OLEAN_C11200</name>
</gene>
<dbReference type="Gene3D" id="1.10.10.10">
    <property type="entry name" value="Winged helix-like DNA-binding domain superfamily/Winged helix DNA-binding domain"/>
    <property type="match status" value="1"/>
</dbReference>
<name>R4YKX3_OLEAN</name>
<evidence type="ECO:0000259" key="1">
    <source>
        <dbReference type="Pfam" id="PF12802"/>
    </source>
</evidence>
<dbReference type="SUPFAM" id="SSF46785">
    <property type="entry name" value="Winged helix' DNA-binding domain"/>
    <property type="match status" value="1"/>
</dbReference>
<organism evidence="2 3">
    <name type="scientific">Oleispira antarctica RB-8</name>
    <dbReference type="NCBI Taxonomy" id="698738"/>
    <lineage>
        <taxon>Bacteria</taxon>
        <taxon>Pseudomonadati</taxon>
        <taxon>Pseudomonadota</taxon>
        <taxon>Gammaproteobacteria</taxon>
        <taxon>Oceanospirillales</taxon>
        <taxon>Oceanospirillaceae</taxon>
        <taxon>Oleispira</taxon>
    </lineage>
</organism>